<keyword evidence="5" id="KW-0145">Chemotaxis</keyword>
<dbReference type="GO" id="GO:0003774">
    <property type="term" value="F:cytoskeletal motor activity"/>
    <property type="evidence" value="ECO:0007669"/>
    <property type="project" value="InterPro"/>
</dbReference>
<dbReference type="GO" id="GO:0009425">
    <property type="term" value="C:bacterial-type flagellum basal body"/>
    <property type="evidence" value="ECO:0007669"/>
    <property type="project" value="InterPro"/>
</dbReference>
<keyword evidence="6" id="KW-0283">Flagellar rotation</keyword>
<dbReference type="PANTHER" id="PTHR43484:SF1">
    <property type="entry name" value="FLAGELLAR MOTOR SWITCH PROTEIN FLIN"/>
    <property type="match status" value="1"/>
</dbReference>
<organism evidence="9 10">
    <name type="scientific">Pseudomonas japonica</name>
    <dbReference type="NCBI Taxonomy" id="256466"/>
    <lineage>
        <taxon>Bacteria</taxon>
        <taxon>Pseudomonadati</taxon>
        <taxon>Pseudomonadota</taxon>
        <taxon>Gammaproteobacteria</taxon>
        <taxon>Pseudomonadales</taxon>
        <taxon>Pseudomonadaceae</taxon>
        <taxon>Pseudomonas</taxon>
    </lineage>
</organism>
<feature type="domain" description="Flagellar motor switch protein FliN-like C-terminal" evidence="8">
    <location>
        <begin position="32"/>
        <end position="101"/>
    </location>
</feature>
<keyword evidence="9" id="KW-0966">Cell projection</keyword>
<dbReference type="AlphaFoldDB" id="A0A239BKG2"/>
<dbReference type="Gene3D" id="2.30.330.10">
    <property type="entry name" value="SpoA-like"/>
    <property type="match status" value="1"/>
</dbReference>
<evidence type="ECO:0000256" key="6">
    <source>
        <dbReference type="ARBA" id="ARBA00022779"/>
    </source>
</evidence>
<accession>A0A239BKG2</accession>
<keyword evidence="10" id="KW-1185">Reference proteome</keyword>
<evidence type="ECO:0000256" key="2">
    <source>
        <dbReference type="ARBA" id="ARBA00009226"/>
    </source>
</evidence>
<comment type="similarity">
    <text evidence="2">Belongs to the FliN/MopA/SpaO family.</text>
</comment>
<dbReference type="RefSeq" id="WP_042128458.1">
    <property type="nucleotide sequence ID" value="NZ_FZOL01000003.1"/>
</dbReference>
<protein>
    <recommendedName>
        <fullName evidence="3">Flagellar motor switch protein FliN</fullName>
    </recommendedName>
</protein>
<dbReference type="GO" id="GO:0005886">
    <property type="term" value="C:plasma membrane"/>
    <property type="evidence" value="ECO:0007669"/>
    <property type="project" value="UniProtKB-SubCell"/>
</dbReference>
<evidence type="ECO:0000256" key="1">
    <source>
        <dbReference type="ARBA" id="ARBA00004413"/>
    </source>
</evidence>
<keyword evidence="9" id="KW-0969">Cilium</keyword>
<keyword evidence="4" id="KW-1003">Cell membrane</keyword>
<dbReference type="PANTHER" id="PTHR43484">
    <property type="match status" value="1"/>
</dbReference>
<evidence type="ECO:0000256" key="5">
    <source>
        <dbReference type="ARBA" id="ARBA00022500"/>
    </source>
</evidence>
<dbReference type="GO" id="GO:0006935">
    <property type="term" value="P:chemotaxis"/>
    <property type="evidence" value="ECO:0007669"/>
    <property type="project" value="UniProtKB-KW"/>
</dbReference>
<comment type="subcellular location">
    <subcellularLocation>
        <location evidence="1">Cell membrane</location>
        <topology evidence="1">Peripheral membrane protein</topology>
        <orientation evidence="1">Cytoplasmic side</orientation>
    </subcellularLocation>
</comment>
<dbReference type="STRING" id="1215104.GCA_000730585_01070"/>
<dbReference type="InterPro" id="IPR001172">
    <property type="entry name" value="FliN_T3SS_HrcQb"/>
</dbReference>
<dbReference type="Pfam" id="PF01052">
    <property type="entry name" value="FliMN_C"/>
    <property type="match status" value="1"/>
</dbReference>
<name>A0A239BKG2_9PSED</name>
<keyword evidence="9" id="KW-0282">Flagellum</keyword>
<sequence>MTTVVDPIELEESHPVDNRTLAPLIKRDLGLIKHVRVELTVELGSAEMTVDELFALKSGDVVKLLQQVNEPARLCLDGKAVARGNLVAVDDNFGLQLTEIL</sequence>
<evidence type="ECO:0000256" key="7">
    <source>
        <dbReference type="ARBA" id="ARBA00023136"/>
    </source>
</evidence>
<evidence type="ECO:0000313" key="10">
    <source>
        <dbReference type="Proteomes" id="UP000198407"/>
    </source>
</evidence>
<gene>
    <name evidence="9" type="ORF">SAMN05444352_1036</name>
</gene>
<dbReference type="SUPFAM" id="SSF101801">
    <property type="entry name" value="Surface presentation of antigens (SPOA)"/>
    <property type="match status" value="1"/>
</dbReference>
<reference evidence="10" key="1">
    <citation type="submission" date="2017-06" db="EMBL/GenBank/DDBJ databases">
        <authorList>
            <person name="Varghese N."/>
            <person name="Submissions S."/>
        </authorList>
    </citation>
    <scope>NUCLEOTIDE SEQUENCE [LARGE SCALE GENOMIC DNA]</scope>
    <source>
        <strain evidence="10">DSM 22348</strain>
    </source>
</reference>
<keyword evidence="7" id="KW-0472">Membrane</keyword>
<dbReference type="GO" id="GO:0071973">
    <property type="term" value="P:bacterial-type flagellum-dependent cell motility"/>
    <property type="evidence" value="ECO:0007669"/>
    <property type="project" value="InterPro"/>
</dbReference>
<evidence type="ECO:0000256" key="3">
    <source>
        <dbReference type="ARBA" id="ARBA00021897"/>
    </source>
</evidence>
<dbReference type="InterPro" id="IPR051469">
    <property type="entry name" value="FliN/MopA/SpaO"/>
</dbReference>
<proteinExistence type="inferred from homology"/>
<dbReference type="OrthoDB" id="5956226at2"/>
<evidence type="ECO:0000313" key="9">
    <source>
        <dbReference type="EMBL" id="SNS08102.1"/>
    </source>
</evidence>
<dbReference type="PRINTS" id="PR00956">
    <property type="entry name" value="FLGMOTORFLIN"/>
</dbReference>
<dbReference type="Proteomes" id="UP000198407">
    <property type="component" value="Unassembled WGS sequence"/>
</dbReference>
<evidence type="ECO:0000259" key="8">
    <source>
        <dbReference type="Pfam" id="PF01052"/>
    </source>
</evidence>
<dbReference type="InterPro" id="IPR036429">
    <property type="entry name" value="SpoA-like_sf"/>
</dbReference>
<dbReference type="InterPro" id="IPR001543">
    <property type="entry name" value="FliN-like_C"/>
</dbReference>
<evidence type="ECO:0000256" key="4">
    <source>
        <dbReference type="ARBA" id="ARBA00022475"/>
    </source>
</evidence>
<dbReference type="EMBL" id="FZOL01000003">
    <property type="protein sequence ID" value="SNS08102.1"/>
    <property type="molecule type" value="Genomic_DNA"/>
</dbReference>